<evidence type="ECO:0000313" key="5">
    <source>
        <dbReference type="Proteomes" id="UP001610334"/>
    </source>
</evidence>
<keyword evidence="1" id="KW-0694">RNA-binding</keyword>
<dbReference type="Gene3D" id="3.30.160.20">
    <property type="match status" value="1"/>
</dbReference>
<comment type="caution">
    <text evidence="4">The sequence shown here is derived from an EMBL/GenBank/DDBJ whole genome shotgun (WGS) entry which is preliminary data.</text>
</comment>
<dbReference type="InterPro" id="IPR014720">
    <property type="entry name" value="dsRBD_dom"/>
</dbReference>
<reference evidence="4 5" key="1">
    <citation type="submission" date="2024-07" db="EMBL/GenBank/DDBJ databases">
        <title>Section-level genome sequencing and comparative genomics of Aspergillus sections Usti and Cavernicolus.</title>
        <authorList>
            <consortium name="Lawrence Berkeley National Laboratory"/>
            <person name="Nybo J.L."/>
            <person name="Vesth T.C."/>
            <person name="Theobald S."/>
            <person name="Frisvad J.C."/>
            <person name="Larsen T.O."/>
            <person name="Kjaerboelling I."/>
            <person name="Rothschild-Mancinelli K."/>
            <person name="Lyhne E.K."/>
            <person name="Kogle M.E."/>
            <person name="Barry K."/>
            <person name="Clum A."/>
            <person name="Na H."/>
            <person name="Ledsgaard L."/>
            <person name="Lin J."/>
            <person name="Lipzen A."/>
            <person name="Kuo A."/>
            <person name="Riley R."/>
            <person name="Mondo S."/>
            <person name="Labutti K."/>
            <person name="Haridas S."/>
            <person name="Pangalinan J."/>
            <person name="Salamov A.A."/>
            <person name="Simmons B.A."/>
            <person name="Magnuson J.K."/>
            <person name="Chen J."/>
            <person name="Drula E."/>
            <person name="Henrissat B."/>
            <person name="Wiebenga A."/>
            <person name="Lubbers R.J."/>
            <person name="Gomes A.C."/>
            <person name="Makela M.R."/>
            <person name="Stajich J."/>
            <person name="Grigoriev I.V."/>
            <person name="Mortensen U.H."/>
            <person name="De Vries R.P."/>
            <person name="Baker S.E."/>
            <person name="Andersen M.R."/>
        </authorList>
    </citation>
    <scope>NUCLEOTIDE SEQUENCE [LARGE SCALE GENOMIC DNA]</scope>
    <source>
        <strain evidence="4 5">CBS 588.65</strain>
    </source>
</reference>
<dbReference type="EMBL" id="JBFXLT010000138">
    <property type="protein sequence ID" value="KAL2807565.1"/>
    <property type="molecule type" value="Genomic_DNA"/>
</dbReference>
<dbReference type="PROSITE" id="PS50137">
    <property type="entry name" value="DS_RBD"/>
    <property type="match status" value="1"/>
</dbReference>
<feature type="compositionally biased region" description="Low complexity" evidence="2">
    <location>
        <begin position="116"/>
        <end position="130"/>
    </location>
</feature>
<name>A0ABR4GWP1_9EURO</name>
<feature type="region of interest" description="Disordered" evidence="2">
    <location>
        <begin position="115"/>
        <end position="162"/>
    </location>
</feature>
<accession>A0ABR4GWP1</accession>
<evidence type="ECO:0000313" key="4">
    <source>
        <dbReference type="EMBL" id="KAL2807565.1"/>
    </source>
</evidence>
<proteinExistence type="predicted"/>
<evidence type="ECO:0000256" key="1">
    <source>
        <dbReference type="PROSITE-ProRule" id="PRU00266"/>
    </source>
</evidence>
<dbReference type="SMART" id="SM00358">
    <property type="entry name" value="DSRM"/>
    <property type="match status" value="1"/>
</dbReference>
<sequence>MPSPNALDETRSYDSVVGTTLLLKYVTLVHAEEVDEYIPESNFRAEVSQMFEDFNYQRVLQRLNNGYFAAIEPENPRKDFLRALGFFYRTSSEDAYKFDLNELIIPEIQGLHACASSPRSESTSSESDGSSPPPYSSVRAQSETVEPQQPAIDPPQRPNSSNIDIWRYTSRLWEEGHLSNEVPSVTDTLLSSLPIRFRVTVAFRGRQGHGEAPNKKEAKHIASRAICQQLGIVL</sequence>
<dbReference type="SUPFAM" id="SSF54768">
    <property type="entry name" value="dsRNA-binding domain-like"/>
    <property type="match status" value="1"/>
</dbReference>
<evidence type="ECO:0000256" key="2">
    <source>
        <dbReference type="SAM" id="MobiDB-lite"/>
    </source>
</evidence>
<feature type="domain" description="DRBM" evidence="3">
    <location>
        <begin position="196"/>
        <end position="232"/>
    </location>
</feature>
<keyword evidence="5" id="KW-1185">Reference proteome</keyword>
<evidence type="ECO:0000259" key="3">
    <source>
        <dbReference type="PROSITE" id="PS50137"/>
    </source>
</evidence>
<organism evidence="4 5">
    <name type="scientific">Aspergillus granulosus</name>
    <dbReference type="NCBI Taxonomy" id="176169"/>
    <lineage>
        <taxon>Eukaryota</taxon>
        <taxon>Fungi</taxon>
        <taxon>Dikarya</taxon>
        <taxon>Ascomycota</taxon>
        <taxon>Pezizomycotina</taxon>
        <taxon>Eurotiomycetes</taxon>
        <taxon>Eurotiomycetidae</taxon>
        <taxon>Eurotiales</taxon>
        <taxon>Aspergillaceae</taxon>
        <taxon>Aspergillus</taxon>
        <taxon>Aspergillus subgen. Nidulantes</taxon>
    </lineage>
</organism>
<gene>
    <name evidence="4" type="ORF">BJX63DRAFT_436934</name>
</gene>
<feature type="compositionally biased region" description="Polar residues" evidence="2">
    <location>
        <begin position="138"/>
        <end position="147"/>
    </location>
</feature>
<dbReference type="Proteomes" id="UP001610334">
    <property type="component" value="Unassembled WGS sequence"/>
</dbReference>
<dbReference type="CDD" id="cd00048">
    <property type="entry name" value="DSRM_SF"/>
    <property type="match status" value="1"/>
</dbReference>
<protein>
    <recommendedName>
        <fullName evidence="3">DRBM domain-containing protein</fullName>
    </recommendedName>
</protein>